<dbReference type="Proteomes" id="UP000273786">
    <property type="component" value="Unassembled WGS sequence"/>
</dbReference>
<dbReference type="InterPro" id="IPR035437">
    <property type="entry name" value="SNase_OB-fold_sf"/>
</dbReference>
<reference evidence="2 3" key="1">
    <citation type="submission" date="2018-11" db="EMBL/GenBank/DDBJ databases">
        <title>the genome of Mesorhizobium tamadayense DSM 28320.</title>
        <authorList>
            <person name="Gao J."/>
        </authorList>
    </citation>
    <scope>NUCLEOTIDE SEQUENCE [LARGE SCALE GENOMIC DNA]</scope>
    <source>
        <strain evidence="2 3">DSM 28320</strain>
    </source>
</reference>
<comment type="caution">
    <text evidence="2">The sequence shown here is derived from an EMBL/GenBank/DDBJ whole genome shotgun (WGS) entry which is preliminary data.</text>
</comment>
<dbReference type="AlphaFoldDB" id="A0A3P3FPK9"/>
<organism evidence="2 3">
    <name type="scientific">Mesorhizobium tamadayense</name>
    <dbReference type="NCBI Taxonomy" id="425306"/>
    <lineage>
        <taxon>Bacteria</taxon>
        <taxon>Pseudomonadati</taxon>
        <taxon>Pseudomonadota</taxon>
        <taxon>Alphaproteobacteria</taxon>
        <taxon>Hyphomicrobiales</taxon>
        <taxon>Phyllobacteriaceae</taxon>
        <taxon>Mesorhizobium</taxon>
    </lineage>
</organism>
<proteinExistence type="predicted"/>
<evidence type="ECO:0000256" key="1">
    <source>
        <dbReference type="SAM" id="SignalP"/>
    </source>
</evidence>
<accession>A0A3P3FPK9</accession>
<feature type="signal peptide" evidence="1">
    <location>
        <begin position="1"/>
        <end position="20"/>
    </location>
</feature>
<sequence>MKRTSLAALITLATAHAVSAEGAAPASATAAPFLVSKSVELLTGDTWRDDGKLYRLYGVQSCLRGTIALDANGKELDCGNVSLAHLAALFSTAAVTCQPIALALDNATFVVCGAKLGGNTIDLGTALIAAGYAFAATDAKRNAVSGNYLVAEVNAKMKADGLWAMKFQHPIGLLLKRPKEQDR</sequence>
<dbReference type="OrthoDB" id="8126240at2"/>
<protein>
    <submittedName>
        <fullName evidence="2">Thermonuclease family protein</fullName>
    </submittedName>
</protein>
<evidence type="ECO:0000313" key="3">
    <source>
        <dbReference type="Proteomes" id="UP000273786"/>
    </source>
</evidence>
<gene>
    <name evidence="2" type="ORF">EH240_17835</name>
</gene>
<dbReference type="Gene3D" id="2.40.50.90">
    <property type="match status" value="1"/>
</dbReference>
<dbReference type="EMBL" id="RQXT01000021">
    <property type="protein sequence ID" value="RRH99668.1"/>
    <property type="molecule type" value="Genomic_DNA"/>
</dbReference>
<feature type="chain" id="PRO_5018075754" evidence="1">
    <location>
        <begin position="21"/>
        <end position="183"/>
    </location>
</feature>
<dbReference type="SUPFAM" id="SSF50199">
    <property type="entry name" value="Staphylococcal nuclease"/>
    <property type="match status" value="1"/>
</dbReference>
<keyword evidence="3" id="KW-1185">Reference proteome</keyword>
<name>A0A3P3FPK9_9HYPH</name>
<dbReference type="RefSeq" id="WP_125000578.1">
    <property type="nucleotide sequence ID" value="NZ_RQXT01000021.1"/>
</dbReference>
<evidence type="ECO:0000313" key="2">
    <source>
        <dbReference type="EMBL" id="RRH99668.1"/>
    </source>
</evidence>
<keyword evidence="1" id="KW-0732">Signal</keyword>